<evidence type="ECO:0000313" key="15">
    <source>
        <dbReference type="EMBL" id="MFC3206687.1"/>
    </source>
</evidence>
<evidence type="ECO:0000256" key="7">
    <source>
        <dbReference type="ARBA" id="ARBA00022692"/>
    </source>
</evidence>
<feature type="transmembrane region" description="Helical" evidence="14">
    <location>
        <begin position="88"/>
        <end position="109"/>
    </location>
</feature>
<dbReference type="Proteomes" id="UP001595583">
    <property type="component" value="Unassembled WGS sequence"/>
</dbReference>
<dbReference type="RefSeq" id="WP_378220497.1">
    <property type="nucleotide sequence ID" value="NZ_JBHRTK010000012.1"/>
</dbReference>
<comment type="pathway">
    <text evidence="2 14">Porphyrin-containing compound metabolism; protoporphyrin-IX biosynthesis; protoporphyrin-IX from protoporphyrinogen-IX: step 1/1.</text>
</comment>
<comment type="cofactor">
    <cofactor evidence="14">
        <name>heme b</name>
        <dbReference type="ChEBI" id="CHEBI:60344"/>
    </cofactor>
    <text evidence="14">Binds 1 heme b (iron(II)-protoporphyrin IX) group per subunit.</text>
</comment>
<feature type="transmembrane region" description="Helical" evidence="14">
    <location>
        <begin position="47"/>
        <end position="67"/>
    </location>
</feature>
<comment type="similarity">
    <text evidence="3 14">Belongs to the HemJ family.</text>
</comment>
<evidence type="ECO:0000256" key="10">
    <source>
        <dbReference type="ARBA" id="ARBA00023002"/>
    </source>
</evidence>
<feature type="transmembrane region" description="Helical" evidence="14">
    <location>
        <begin position="16"/>
        <end position="35"/>
    </location>
</feature>
<keyword evidence="10 14" id="KW-0560">Oxidoreductase</keyword>
<evidence type="ECO:0000256" key="4">
    <source>
        <dbReference type="ARBA" id="ARBA00017504"/>
    </source>
</evidence>
<comment type="catalytic activity">
    <reaction evidence="13 14">
        <text>protoporphyrinogen IX + 3 A = protoporphyrin IX + 3 AH2</text>
        <dbReference type="Rhea" id="RHEA:62000"/>
        <dbReference type="ChEBI" id="CHEBI:13193"/>
        <dbReference type="ChEBI" id="CHEBI:17499"/>
        <dbReference type="ChEBI" id="CHEBI:57306"/>
        <dbReference type="ChEBI" id="CHEBI:57307"/>
    </reaction>
</comment>
<dbReference type="PANTHER" id="PTHR40255">
    <property type="entry name" value="UPF0093 MEMBRANE PROTEIN SLR1790"/>
    <property type="match status" value="1"/>
</dbReference>
<evidence type="ECO:0000256" key="9">
    <source>
        <dbReference type="ARBA" id="ARBA00022989"/>
    </source>
</evidence>
<dbReference type="EC" id="1.3.99.-" evidence="14"/>
<evidence type="ECO:0000256" key="6">
    <source>
        <dbReference type="ARBA" id="ARBA00022617"/>
    </source>
</evidence>
<keyword evidence="7 14" id="KW-0812">Transmembrane</keyword>
<dbReference type="EMBL" id="JBHRTK010000012">
    <property type="protein sequence ID" value="MFC3206687.1"/>
    <property type="molecule type" value="Genomic_DNA"/>
</dbReference>
<evidence type="ECO:0000313" key="16">
    <source>
        <dbReference type="Proteomes" id="UP001595583"/>
    </source>
</evidence>
<feature type="transmembrane region" description="Helical" evidence="14">
    <location>
        <begin position="157"/>
        <end position="175"/>
    </location>
</feature>
<dbReference type="PANTHER" id="PTHR40255:SF1">
    <property type="entry name" value="PROTOPORPHYRINOGEN IX OXIDASE"/>
    <property type="match status" value="1"/>
</dbReference>
<comment type="subcellular location">
    <subcellularLocation>
        <location evidence="1 14">Cell membrane</location>
        <topology evidence="1 14">Multi-pass membrane protein</topology>
    </subcellularLocation>
</comment>
<keyword evidence="16" id="KW-1185">Reference proteome</keyword>
<evidence type="ECO:0000256" key="2">
    <source>
        <dbReference type="ARBA" id="ARBA00005073"/>
    </source>
</evidence>
<accession>A0ABV7KBH2</accession>
<dbReference type="HAMAP" id="MF_02239">
    <property type="entry name" value="HemJ"/>
    <property type="match status" value="1"/>
</dbReference>
<evidence type="ECO:0000256" key="3">
    <source>
        <dbReference type="ARBA" id="ARBA00006501"/>
    </source>
</evidence>
<evidence type="ECO:0000256" key="11">
    <source>
        <dbReference type="ARBA" id="ARBA00023004"/>
    </source>
</evidence>
<evidence type="ECO:0000256" key="14">
    <source>
        <dbReference type="HAMAP-Rule" id="MF_02239"/>
    </source>
</evidence>
<evidence type="ECO:0000256" key="8">
    <source>
        <dbReference type="ARBA" id="ARBA00022723"/>
    </source>
</evidence>
<evidence type="ECO:0000256" key="13">
    <source>
        <dbReference type="ARBA" id="ARBA00048390"/>
    </source>
</evidence>
<feature type="binding site" description="axial binding residue" evidence="14">
    <location>
        <position position="47"/>
    </location>
    <ligand>
        <name>heme</name>
        <dbReference type="ChEBI" id="CHEBI:30413"/>
    </ligand>
    <ligandPart>
        <name>Fe</name>
        <dbReference type="ChEBI" id="CHEBI:18248"/>
    </ligandPart>
</feature>
<comment type="function">
    <text evidence="14">Catalyzes the oxidation of protoporphyrinogen IX to protoporphyrin IX.</text>
</comment>
<keyword evidence="9 14" id="KW-1133">Transmembrane helix</keyword>
<comment type="subunit">
    <text evidence="14">Homodimer.</text>
</comment>
<sequence length="178" mass="19894">MAMDARENSGAHALKRAAVSVVIAAALIGLLFWLWPVSLYPWAKAVHVIAVISWMAGMLYLPRLFVYHVDAEKGSVQSETFKTMERRLLRGIINPAMVLTWAFGLWLAWNGFAFQGGWLHAKIALVIAMSAVHGYLSGAVRKFAADRNEKSARHWRVVNEIPTLLMIVIVILVIVKPF</sequence>
<dbReference type="InterPro" id="IPR005265">
    <property type="entry name" value="HemJ-like"/>
</dbReference>
<organism evidence="15 16">
    <name type="scientific">Aquamicrobium soli</name>
    <dbReference type="NCBI Taxonomy" id="1811518"/>
    <lineage>
        <taxon>Bacteria</taxon>
        <taxon>Pseudomonadati</taxon>
        <taxon>Pseudomonadota</taxon>
        <taxon>Alphaproteobacteria</taxon>
        <taxon>Hyphomicrobiales</taxon>
        <taxon>Phyllobacteriaceae</taxon>
        <taxon>Aquamicrobium</taxon>
    </lineage>
</organism>
<dbReference type="NCBIfam" id="TIGR00701">
    <property type="entry name" value="protoporphyrinogen oxidase HemJ"/>
    <property type="match status" value="1"/>
</dbReference>
<name>A0ABV7KBH2_9HYPH</name>
<keyword evidence="11 14" id="KW-0408">Iron</keyword>
<evidence type="ECO:0000256" key="5">
    <source>
        <dbReference type="ARBA" id="ARBA00022475"/>
    </source>
</evidence>
<keyword evidence="6 14" id="KW-0349">Heme</keyword>
<keyword evidence="12 14" id="KW-0472">Membrane</keyword>
<dbReference type="Pfam" id="PF03653">
    <property type="entry name" value="UPF0093"/>
    <property type="match status" value="1"/>
</dbReference>
<feature type="binding site" description="axial binding residue" evidence="14">
    <location>
        <position position="122"/>
    </location>
    <ligand>
        <name>heme</name>
        <dbReference type="ChEBI" id="CHEBI:30413"/>
    </ligand>
    <ligandPart>
        <name>Fe</name>
        <dbReference type="ChEBI" id="CHEBI:18248"/>
    </ligandPart>
</feature>
<keyword evidence="8 14" id="KW-0479">Metal-binding</keyword>
<reference evidence="16" key="1">
    <citation type="journal article" date="2019" name="Int. J. Syst. Evol. Microbiol.">
        <title>The Global Catalogue of Microorganisms (GCM) 10K type strain sequencing project: providing services to taxonomists for standard genome sequencing and annotation.</title>
        <authorList>
            <consortium name="The Broad Institute Genomics Platform"/>
            <consortium name="The Broad Institute Genome Sequencing Center for Infectious Disease"/>
            <person name="Wu L."/>
            <person name="Ma J."/>
        </authorList>
    </citation>
    <scope>NUCLEOTIDE SEQUENCE [LARGE SCALE GENOMIC DNA]</scope>
    <source>
        <strain evidence="16">KCTC 52165</strain>
    </source>
</reference>
<gene>
    <name evidence="15" type="primary">hemJ</name>
    <name evidence="15" type="ORF">ACFOHJ_10730</name>
</gene>
<protein>
    <recommendedName>
        <fullName evidence="4 14">Protoporphyrinogen IX oxidase</fullName>
        <shortName evidence="14">PPO</shortName>
        <ecNumber evidence="14">1.3.99.-</ecNumber>
    </recommendedName>
</protein>
<comment type="caution">
    <text evidence="15">The sequence shown here is derived from an EMBL/GenBank/DDBJ whole genome shotgun (WGS) entry which is preliminary data.</text>
</comment>
<proteinExistence type="inferred from homology"/>
<keyword evidence="5 14" id="KW-1003">Cell membrane</keyword>
<evidence type="ECO:0000256" key="12">
    <source>
        <dbReference type="ARBA" id="ARBA00023136"/>
    </source>
</evidence>
<evidence type="ECO:0000256" key="1">
    <source>
        <dbReference type="ARBA" id="ARBA00004651"/>
    </source>
</evidence>
<feature type="transmembrane region" description="Helical" evidence="14">
    <location>
        <begin position="115"/>
        <end position="136"/>
    </location>
</feature>